<dbReference type="SUPFAM" id="SSF55021">
    <property type="entry name" value="ACT-like"/>
    <property type="match status" value="1"/>
</dbReference>
<evidence type="ECO:0000256" key="7">
    <source>
        <dbReference type="ARBA" id="ARBA00022917"/>
    </source>
</evidence>
<evidence type="ECO:0000256" key="5">
    <source>
        <dbReference type="ARBA" id="ARBA00022490"/>
    </source>
</evidence>
<keyword evidence="6" id="KW-0028">Amino-acid biosynthesis</keyword>
<organism evidence="15 16">
    <name type="scientific">Zymoseptoria brevis</name>
    <dbReference type="NCBI Taxonomy" id="1047168"/>
    <lineage>
        <taxon>Eukaryota</taxon>
        <taxon>Fungi</taxon>
        <taxon>Dikarya</taxon>
        <taxon>Ascomycota</taxon>
        <taxon>Pezizomycotina</taxon>
        <taxon>Dothideomycetes</taxon>
        <taxon>Dothideomycetidae</taxon>
        <taxon>Mycosphaerellales</taxon>
        <taxon>Mycosphaerellaceae</taxon>
        <taxon>Zymoseptoria</taxon>
    </lineage>
</organism>
<keyword evidence="5" id="KW-0963">Cytoplasm</keyword>
<dbReference type="FunFam" id="3.30.960.10:FF:000001">
    <property type="entry name" value="Eukaryotic peptide chain release factor subunit 1"/>
    <property type="match status" value="1"/>
</dbReference>
<comment type="subcellular location">
    <subcellularLocation>
        <location evidence="1">Cytoplasm</location>
    </subcellularLocation>
</comment>
<evidence type="ECO:0000256" key="9">
    <source>
        <dbReference type="ARBA" id="ARBA00023222"/>
    </source>
</evidence>
<feature type="compositionally biased region" description="Basic and acidic residues" evidence="12">
    <location>
        <begin position="615"/>
        <end position="625"/>
    </location>
</feature>
<reference evidence="15 16" key="1">
    <citation type="submission" date="2015-03" db="EMBL/GenBank/DDBJ databases">
        <title>RNA-seq based gene annotation and comparative genomics of four Zymoseptoria species reveal species-specific pathogenicity related genes and transposable element activity.</title>
        <authorList>
            <person name="Grandaubert J."/>
            <person name="Bhattacharyya A."/>
            <person name="Stukenbrock E.H."/>
        </authorList>
    </citation>
    <scope>NUCLEOTIDE SEQUENCE [LARGE SCALE GENOMIC DNA]</scope>
    <source>
        <strain evidence="15 16">Zb18110</strain>
    </source>
</reference>
<dbReference type="PANTHER" id="PTHR10113">
    <property type="entry name" value="PEPTIDE CHAIN RELEASE FACTOR SUBUNIT 1"/>
    <property type="match status" value="1"/>
</dbReference>
<feature type="compositionally biased region" description="Polar residues" evidence="12">
    <location>
        <begin position="626"/>
        <end position="637"/>
    </location>
</feature>
<evidence type="ECO:0000256" key="10">
    <source>
        <dbReference type="ARBA" id="ARBA00023239"/>
    </source>
</evidence>
<keyword evidence="16" id="KW-1185">Reference proteome</keyword>
<dbReference type="EMBL" id="LAFY01000346">
    <property type="protein sequence ID" value="KJX99537.1"/>
    <property type="molecule type" value="Genomic_DNA"/>
</dbReference>
<dbReference type="Pfam" id="PF01842">
    <property type="entry name" value="ACT"/>
    <property type="match status" value="1"/>
</dbReference>
<keyword evidence="7" id="KW-0648">Protein biosynthesis</keyword>
<dbReference type="InterPro" id="IPR005141">
    <property type="entry name" value="eRF1_2"/>
</dbReference>
<dbReference type="SUPFAM" id="SSF53137">
    <property type="entry name" value="Translational machinery components"/>
    <property type="match status" value="1"/>
</dbReference>
<feature type="region of interest" description="Disordered" evidence="12">
    <location>
        <begin position="608"/>
        <end position="651"/>
    </location>
</feature>
<comment type="catalytic activity">
    <reaction evidence="11">
        <text>prephenate + H(+) = 3-phenylpyruvate + CO2 + H2O</text>
        <dbReference type="Rhea" id="RHEA:21648"/>
        <dbReference type="ChEBI" id="CHEBI:15377"/>
        <dbReference type="ChEBI" id="CHEBI:15378"/>
        <dbReference type="ChEBI" id="CHEBI:16526"/>
        <dbReference type="ChEBI" id="CHEBI:18005"/>
        <dbReference type="ChEBI" id="CHEBI:29934"/>
        <dbReference type="EC" id="4.2.1.51"/>
    </reaction>
</comment>
<evidence type="ECO:0000256" key="3">
    <source>
        <dbReference type="ARBA" id="ARBA00005326"/>
    </source>
</evidence>
<dbReference type="InterPro" id="IPR001086">
    <property type="entry name" value="Preph_deHydtase"/>
</dbReference>
<dbReference type="Pfam" id="PF03465">
    <property type="entry name" value="eRF1_3"/>
    <property type="match status" value="1"/>
</dbReference>
<comment type="pathway">
    <text evidence="2">Amino-acid biosynthesis; L-phenylalanine biosynthesis; phenylpyruvate from prephenate: step 1/1.</text>
</comment>
<dbReference type="PROSITE" id="PS51671">
    <property type="entry name" value="ACT"/>
    <property type="match status" value="1"/>
</dbReference>
<dbReference type="InterPro" id="IPR045865">
    <property type="entry name" value="ACT-like_dom_sf"/>
</dbReference>
<gene>
    <name evidence="15" type="ORF">TI39_contig354g00143</name>
</gene>
<proteinExistence type="inferred from homology"/>
<dbReference type="Gene3D" id="3.30.1330.30">
    <property type="match status" value="1"/>
</dbReference>
<dbReference type="FunFam" id="3.30.420.60:FF:000001">
    <property type="entry name" value="Eukaryotic peptide chain release factor subunit 1"/>
    <property type="match status" value="1"/>
</dbReference>
<evidence type="ECO:0000313" key="16">
    <source>
        <dbReference type="Proteomes" id="UP000033647"/>
    </source>
</evidence>
<dbReference type="SUPFAM" id="SSF55315">
    <property type="entry name" value="L30e-like"/>
    <property type="match status" value="1"/>
</dbReference>
<dbReference type="FunFam" id="3.30.1330.30:FF:000006">
    <property type="entry name" value="Peptide chain release factor subunit 1"/>
    <property type="match status" value="1"/>
</dbReference>
<evidence type="ECO:0000256" key="8">
    <source>
        <dbReference type="ARBA" id="ARBA00023141"/>
    </source>
</evidence>
<dbReference type="OrthoDB" id="10254527at2759"/>
<evidence type="ECO:0000256" key="2">
    <source>
        <dbReference type="ARBA" id="ARBA00004741"/>
    </source>
</evidence>
<dbReference type="InterPro" id="IPR042226">
    <property type="entry name" value="eFR1_2_sf"/>
</dbReference>
<dbReference type="GO" id="GO:0004664">
    <property type="term" value="F:prephenate dehydratase activity"/>
    <property type="evidence" value="ECO:0007669"/>
    <property type="project" value="UniProtKB-EC"/>
</dbReference>
<comment type="similarity">
    <text evidence="3">Belongs to the eukaryotic release factor 1 family.</text>
</comment>
<protein>
    <recommendedName>
        <fullName evidence="4">prephenate dehydratase</fullName>
        <ecNumber evidence="4">4.2.1.51</ecNumber>
    </recommendedName>
</protein>
<dbReference type="EC" id="4.2.1.51" evidence="4"/>
<evidence type="ECO:0000256" key="12">
    <source>
        <dbReference type="SAM" id="MobiDB-lite"/>
    </source>
</evidence>
<evidence type="ECO:0000259" key="13">
    <source>
        <dbReference type="PROSITE" id="PS51171"/>
    </source>
</evidence>
<accession>A0A0F4GR74</accession>
<evidence type="ECO:0000256" key="11">
    <source>
        <dbReference type="ARBA" id="ARBA00047848"/>
    </source>
</evidence>
<dbReference type="Pfam" id="PF03464">
    <property type="entry name" value="eRF1_2"/>
    <property type="match status" value="1"/>
</dbReference>
<dbReference type="Pfam" id="PF00800">
    <property type="entry name" value="PDT"/>
    <property type="match status" value="1"/>
</dbReference>
<dbReference type="InterPro" id="IPR029064">
    <property type="entry name" value="Ribosomal_eL30-like_sf"/>
</dbReference>
<dbReference type="PROSITE" id="PS51171">
    <property type="entry name" value="PREPHENATE_DEHYDR_3"/>
    <property type="match status" value="1"/>
</dbReference>
<keyword evidence="9" id="KW-0584">Phenylalanine biosynthesis</keyword>
<dbReference type="GO" id="GO:0003747">
    <property type="term" value="F:translation release factor activity"/>
    <property type="evidence" value="ECO:0007669"/>
    <property type="project" value="InterPro"/>
</dbReference>
<dbReference type="InterPro" id="IPR005142">
    <property type="entry name" value="eRF1_3"/>
</dbReference>
<dbReference type="InterPro" id="IPR002912">
    <property type="entry name" value="ACT_dom"/>
</dbReference>
<name>A0A0F4GR74_9PEZI</name>
<dbReference type="Gene3D" id="3.30.960.10">
    <property type="entry name" value="eRF1 domain 1"/>
    <property type="match status" value="1"/>
</dbReference>
<dbReference type="Gene3D" id="3.40.190.10">
    <property type="entry name" value="Periplasmic binding protein-like II"/>
    <property type="match status" value="2"/>
</dbReference>
<evidence type="ECO:0000259" key="14">
    <source>
        <dbReference type="PROSITE" id="PS51671"/>
    </source>
</evidence>
<evidence type="ECO:0000256" key="6">
    <source>
        <dbReference type="ARBA" id="ARBA00022605"/>
    </source>
</evidence>
<dbReference type="GO" id="GO:0009094">
    <property type="term" value="P:L-phenylalanine biosynthetic process"/>
    <property type="evidence" value="ECO:0007669"/>
    <property type="project" value="UniProtKB-KW"/>
</dbReference>
<dbReference type="GO" id="GO:0018444">
    <property type="term" value="C:translation release factor complex"/>
    <property type="evidence" value="ECO:0007669"/>
    <property type="project" value="UniProtKB-ARBA"/>
</dbReference>
<evidence type="ECO:0000256" key="1">
    <source>
        <dbReference type="ARBA" id="ARBA00004496"/>
    </source>
</evidence>
<dbReference type="SUPFAM" id="SSF55481">
    <property type="entry name" value="N-terminal domain of eukaryotic peptide chain release factor subunit 1, ERF1"/>
    <property type="match status" value="1"/>
</dbReference>
<dbReference type="InterPro" id="IPR005140">
    <property type="entry name" value="eRF1_Pelota-like_N"/>
</dbReference>
<comment type="caution">
    <text evidence="15">The sequence shown here is derived from an EMBL/GenBank/DDBJ whole genome shotgun (WGS) entry which is preliminary data.</text>
</comment>
<dbReference type="InterPro" id="IPR024049">
    <property type="entry name" value="eRF1_1_sf"/>
</dbReference>
<evidence type="ECO:0000256" key="4">
    <source>
        <dbReference type="ARBA" id="ARBA00013147"/>
    </source>
</evidence>
<dbReference type="CDD" id="cd04905">
    <property type="entry name" value="ACT_CM-PDT"/>
    <property type="match status" value="1"/>
</dbReference>
<feature type="domain" description="ACT" evidence="14">
    <location>
        <begin position="771"/>
        <end position="846"/>
    </location>
</feature>
<evidence type="ECO:0000313" key="15">
    <source>
        <dbReference type="EMBL" id="KJX99537.1"/>
    </source>
</evidence>
<dbReference type="Proteomes" id="UP000033647">
    <property type="component" value="Unassembled WGS sequence"/>
</dbReference>
<dbReference type="Gene3D" id="3.30.420.60">
    <property type="entry name" value="eRF1 domain 2"/>
    <property type="match status" value="1"/>
</dbReference>
<keyword evidence="10" id="KW-0456">Lyase</keyword>
<dbReference type="SUPFAM" id="SSF53850">
    <property type="entry name" value="Periplasmic binding protein-like II"/>
    <property type="match status" value="2"/>
</dbReference>
<keyword evidence="8" id="KW-0057">Aromatic amino acid biosynthesis</keyword>
<dbReference type="NCBIfam" id="TIGR03676">
    <property type="entry name" value="aRF1_eRF1"/>
    <property type="match status" value="1"/>
</dbReference>
<sequence>MSAPQPNDAEKNIEIWKVKKLIKRLEAARGNGTSMISLIIPPKDQVSRAAKMLAEEFGTASNIKSRVNRLSVLSAITSTQQRLKLYSKVPPNGLVVYCGEIITSEGKERKINIDFEPFKPINTSLYLCDNKFHTEALSELLESDQKFGFIIMDGNGALFGTLSGNTRDVVHKFGVDLPKKHGRGGQSALRFARLREEKRHNYVRKVAEMAVQVFITADKVNVSGIILAGSADFKNDLNQSDLFDNRLQTKVIKVVDVSYGGENGFNQAIELSGETLSNVKFIQEKKLINKYFDEISQDSGKVCYGISDTLKAMEAGAAETLIVFENLEMTRWQLKGSEGGEVILHTTKQQEQDRTLFMDKETGQEMEVIDQMPFLEWLAERFRDFGATLEFVSDRSSEGNQFVRGFGGIGAILRYALNFEQLNVDDDEDEFYDDDLAESEAPRPDLPLPNGMKASPLQLAQPATAKTTATVSAVNETDIPSASEEPGSPPLTDMSGLTARRALAGGESATKIVSHRPKVSSPLSRATLSVFPNSQTHALAPQVSIEDVFAAVQNSTTGTLGVVPFENSSNGSVVFTLDLFVDLHNRYPDLVVDAEIYLPVRHCLLGHQRKQRRTSRTEVTWRRSEQSSSPPTLTPACSSSPPKSPSTGLPDLSHITKLYSHPQAWGQCKSFLSKHLHGLERQDVSSTSRAAELVAADPSGTSAAIASKIAAELISPLDVLVEGIEDNEGNSTRFFVLRKLSSSPTSTTSDIPSCDAPADEDVYERHKTLITFTLLQHGSSGALADCLAVFKNHGINLTSINTRPSGERAWDYVFFVEFQGRRGSARVDGALEELGEVVRGWRWLGSWKNMLFVEQENGGA</sequence>
<dbReference type="AlphaFoldDB" id="A0A0F4GR74"/>
<feature type="domain" description="Prephenate dehydratase" evidence="13">
    <location>
        <begin position="511"/>
        <end position="739"/>
    </location>
</feature>
<dbReference type="FunFam" id="3.40.190.10:FF:000034">
    <property type="entry name" value="Chorismate mutase/prephenate dehydratase"/>
    <property type="match status" value="1"/>
</dbReference>
<dbReference type="CDD" id="cd13532">
    <property type="entry name" value="PBP2_PDT_like"/>
    <property type="match status" value="1"/>
</dbReference>
<dbReference type="SMART" id="SM01194">
    <property type="entry name" value="eRF1_1"/>
    <property type="match status" value="1"/>
</dbReference>
<dbReference type="InterPro" id="IPR004403">
    <property type="entry name" value="Peptide_chain-rel_eRF1/aRF1"/>
</dbReference>
<dbReference type="Gene3D" id="3.30.70.260">
    <property type="match status" value="1"/>
</dbReference>
<dbReference type="Pfam" id="PF03463">
    <property type="entry name" value="eRF1_1"/>
    <property type="match status" value="1"/>
</dbReference>
<dbReference type="STRING" id="1047168.A0A0F4GR74"/>